<name>A0A2R6XUC0_MARPO</name>
<accession>A0A2R6XUC0</accession>
<sequence length="264" mass="29271">MPDLIKSSREEGRREHLQHASSASLMRRRSREGLHLYSRRSSYSTHPTLLHSTGLPLQISPTARKEGEREREREEEERERDRLSETRSLVREEKVASGREKGQASNLWSCCSQGTHRHRRTARCSESTTAASERQEFAPSRTLLSPLSPAPSQPARPPARPPERSRPVPKTRFGPHLINASAAGTVQSHQAKRIDASPTLSPGVPGRAGQRRVGQSGARTATKAHTDGVCPPYLPPSPALALRSLPFVMRLTRNRPGPRPGPRL</sequence>
<feature type="region of interest" description="Disordered" evidence="1">
    <location>
        <begin position="1"/>
        <end position="236"/>
    </location>
</feature>
<organism evidence="2 3">
    <name type="scientific">Marchantia polymorpha</name>
    <name type="common">Common liverwort</name>
    <name type="synonym">Marchantia aquatica</name>
    <dbReference type="NCBI Taxonomy" id="3197"/>
    <lineage>
        <taxon>Eukaryota</taxon>
        <taxon>Viridiplantae</taxon>
        <taxon>Streptophyta</taxon>
        <taxon>Embryophyta</taxon>
        <taxon>Marchantiophyta</taxon>
        <taxon>Marchantiopsida</taxon>
        <taxon>Marchantiidae</taxon>
        <taxon>Marchantiales</taxon>
        <taxon>Marchantiaceae</taxon>
        <taxon>Marchantia</taxon>
    </lineage>
</organism>
<feature type="compositionally biased region" description="Basic and acidic residues" evidence="1">
    <location>
        <begin position="63"/>
        <end position="72"/>
    </location>
</feature>
<gene>
    <name evidence="2" type="ORF">MARPO_0002s0174</name>
</gene>
<proteinExistence type="predicted"/>
<feature type="compositionally biased region" description="Basic and acidic residues" evidence="1">
    <location>
        <begin position="1"/>
        <end position="18"/>
    </location>
</feature>
<dbReference type="AlphaFoldDB" id="A0A2R6XUC0"/>
<dbReference type="EMBL" id="KZ772674">
    <property type="protein sequence ID" value="PTQ49704.1"/>
    <property type="molecule type" value="Genomic_DNA"/>
</dbReference>
<dbReference type="Proteomes" id="UP000244005">
    <property type="component" value="Unassembled WGS sequence"/>
</dbReference>
<feature type="compositionally biased region" description="Basic and acidic residues" evidence="1">
    <location>
        <begin position="79"/>
        <end position="102"/>
    </location>
</feature>
<evidence type="ECO:0000256" key="1">
    <source>
        <dbReference type="SAM" id="MobiDB-lite"/>
    </source>
</evidence>
<feature type="compositionally biased region" description="Low complexity" evidence="1">
    <location>
        <begin position="138"/>
        <end position="147"/>
    </location>
</feature>
<protein>
    <submittedName>
        <fullName evidence="2">Uncharacterized protein</fullName>
    </submittedName>
</protein>
<reference evidence="3" key="1">
    <citation type="journal article" date="2017" name="Cell">
        <title>Insights into land plant evolution garnered from the Marchantia polymorpha genome.</title>
        <authorList>
            <person name="Bowman J.L."/>
            <person name="Kohchi T."/>
            <person name="Yamato K.T."/>
            <person name="Jenkins J."/>
            <person name="Shu S."/>
            <person name="Ishizaki K."/>
            <person name="Yamaoka S."/>
            <person name="Nishihama R."/>
            <person name="Nakamura Y."/>
            <person name="Berger F."/>
            <person name="Adam C."/>
            <person name="Aki S.S."/>
            <person name="Althoff F."/>
            <person name="Araki T."/>
            <person name="Arteaga-Vazquez M.A."/>
            <person name="Balasubrmanian S."/>
            <person name="Barry K."/>
            <person name="Bauer D."/>
            <person name="Boehm C.R."/>
            <person name="Briginshaw L."/>
            <person name="Caballero-Perez J."/>
            <person name="Catarino B."/>
            <person name="Chen F."/>
            <person name="Chiyoda S."/>
            <person name="Chovatia M."/>
            <person name="Davies K.M."/>
            <person name="Delmans M."/>
            <person name="Demura T."/>
            <person name="Dierschke T."/>
            <person name="Dolan L."/>
            <person name="Dorantes-Acosta A.E."/>
            <person name="Eklund D.M."/>
            <person name="Florent S.N."/>
            <person name="Flores-Sandoval E."/>
            <person name="Fujiyama A."/>
            <person name="Fukuzawa H."/>
            <person name="Galik B."/>
            <person name="Grimanelli D."/>
            <person name="Grimwood J."/>
            <person name="Grossniklaus U."/>
            <person name="Hamada T."/>
            <person name="Haseloff J."/>
            <person name="Hetherington A.J."/>
            <person name="Higo A."/>
            <person name="Hirakawa Y."/>
            <person name="Hundley H.N."/>
            <person name="Ikeda Y."/>
            <person name="Inoue K."/>
            <person name="Inoue S.I."/>
            <person name="Ishida S."/>
            <person name="Jia Q."/>
            <person name="Kakita M."/>
            <person name="Kanazawa T."/>
            <person name="Kawai Y."/>
            <person name="Kawashima T."/>
            <person name="Kennedy M."/>
            <person name="Kinose K."/>
            <person name="Kinoshita T."/>
            <person name="Kohara Y."/>
            <person name="Koide E."/>
            <person name="Komatsu K."/>
            <person name="Kopischke S."/>
            <person name="Kubo M."/>
            <person name="Kyozuka J."/>
            <person name="Lagercrantz U."/>
            <person name="Lin S.S."/>
            <person name="Lindquist E."/>
            <person name="Lipzen A.M."/>
            <person name="Lu C.W."/>
            <person name="De Luna E."/>
            <person name="Martienssen R.A."/>
            <person name="Minamino N."/>
            <person name="Mizutani M."/>
            <person name="Mizutani M."/>
            <person name="Mochizuki N."/>
            <person name="Monte I."/>
            <person name="Mosher R."/>
            <person name="Nagasaki H."/>
            <person name="Nakagami H."/>
            <person name="Naramoto S."/>
            <person name="Nishitani K."/>
            <person name="Ohtani M."/>
            <person name="Okamoto T."/>
            <person name="Okumura M."/>
            <person name="Phillips J."/>
            <person name="Pollak B."/>
            <person name="Reinders A."/>
            <person name="Rovekamp M."/>
            <person name="Sano R."/>
            <person name="Sawa S."/>
            <person name="Schmid M.W."/>
            <person name="Shirakawa M."/>
            <person name="Solano R."/>
            <person name="Spunde A."/>
            <person name="Suetsugu N."/>
            <person name="Sugano S."/>
            <person name="Sugiyama A."/>
            <person name="Sun R."/>
            <person name="Suzuki Y."/>
            <person name="Takenaka M."/>
            <person name="Takezawa D."/>
            <person name="Tomogane H."/>
            <person name="Tsuzuki M."/>
            <person name="Ueda T."/>
            <person name="Umeda M."/>
            <person name="Ward J.M."/>
            <person name="Watanabe Y."/>
            <person name="Yazaki K."/>
            <person name="Yokoyama R."/>
            <person name="Yoshitake Y."/>
            <person name="Yotsui I."/>
            <person name="Zachgo S."/>
            <person name="Schmutz J."/>
        </authorList>
    </citation>
    <scope>NUCLEOTIDE SEQUENCE [LARGE SCALE GENOMIC DNA]</scope>
    <source>
        <strain evidence="3">Tak-1</strain>
    </source>
</reference>
<evidence type="ECO:0000313" key="3">
    <source>
        <dbReference type="Proteomes" id="UP000244005"/>
    </source>
</evidence>
<feature type="compositionally biased region" description="Polar residues" evidence="1">
    <location>
        <begin position="39"/>
        <end position="51"/>
    </location>
</feature>
<evidence type="ECO:0000313" key="2">
    <source>
        <dbReference type="EMBL" id="PTQ49704.1"/>
    </source>
</evidence>
<feature type="compositionally biased region" description="Pro residues" evidence="1">
    <location>
        <begin position="148"/>
        <end position="160"/>
    </location>
</feature>
<feature type="compositionally biased region" description="Polar residues" evidence="1">
    <location>
        <begin position="103"/>
        <end position="114"/>
    </location>
</feature>
<keyword evidence="3" id="KW-1185">Reference proteome</keyword>